<evidence type="ECO:0000256" key="11">
    <source>
        <dbReference type="ARBA" id="ARBA00023170"/>
    </source>
</evidence>
<evidence type="ECO:0000256" key="3">
    <source>
        <dbReference type="ARBA" id="ARBA00022588"/>
    </source>
</evidence>
<dbReference type="SUPFAM" id="SSF52200">
    <property type="entry name" value="Toll/Interleukin receptor TIR domain"/>
    <property type="match status" value="1"/>
</dbReference>
<evidence type="ECO:0000256" key="13">
    <source>
        <dbReference type="ARBA" id="ARBA00023198"/>
    </source>
</evidence>
<dbReference type="InterPro" id="IPR001611">
    <property type="entry name" value="Leu-rich_rpt"/>
</dbReference>
<evidence type="ECO:0000256" key="5">
    <source>
        <dbReference type="ARBA" id="ARBA00022692"/>
    </source>
</evidence>
<dbReference type="PROSITE" id="PS50104">
    <property type="entry name" value="TIR"/>
    <property type="match status" value="1"/>
</dbReference>
<evidence type="ECO:0000256" key="1">
    <source>
        <dbReference type="ARBA" id="ARBA00004479"/>
    </source>
</evidence>
<feature type="domain" description="ZU5" evidence="18">
    <location>
        <begin position="826"/>
        <end position="966"/>
    </location>
</feature>
<reference evidence="19" key="1">
    <citation type="journal article" date="2020" name="Nat. Ecol. Evol.">
        <title>Deeply conserved synteny resolves early events in vertebrate evolution.</title>
        <authorList>
            <person name="Simakov O."/>
            <person name="Marletaz F."/>
            <person name="Yue J.X."/>
            <person name="O'Connell B."/>
            <person name="Jenkins J."/>
            <person name="Brandt A."/>
            <person name="Calef R."/>
            <person name="Tung C.H."/>
            <person name="Huang T.K."/>
            <person name="Schmutz J."/>
            <person name="Satoh N."/>
            <person name="Yu J.K."/>
            <person name="Putnam N.H."/>
            <person name="Green R.E."/>
            <person name="Rokhsar D.S."/>
        </authorList>
    </citation>
    <scope>NUCLEOTIDE SEQUENCE [LARGE SCALE GENOMIC DNA]</scope>
    <source>
        <strain evidence="19">S238N-H82</strain>
    </source>
</reference>
<dbReference type="Gene3D" id="3.40.50.10140">
    <property type="entry name" value="Toll/interleukin-1 receptor homology (TIR) domain"/>
    <property type="match status" value="1"/>
</dbReference>
<keyword evidence="12" id="KW-0325">Glycoprotein</keyword>
<dbReference type="GO" id="GO:0007165">
    <property type="term" value="P:signal transduction"/>
    <property type="evidence" value="ECO:0000318"/>
    <property type="project" value="GO_Central"/>
</dbReference>
<keyword evidence="10 15" id="KW-0472">Membrane</keyword>
<gene>
    <name evidence="20" type="primary">LOC118413749</name>
</gene>
<feature type="transmembrane region" description="Helical" evidence="15">
    <location>
        <begin position="364"/>
        <end position="387"/>
    </location>
</feature>
<evidence type="ECO:0000313" key="20">
    <source>
        <dbReference type="RefSeq" id="XP_035673173.1"/>
    </source>
</evidence>
<dbReference type="GeneID" id="118413749"/>
<comment type="subcellular location">
    <subcellularLocation>
        <location evidence="1">Membrane</location>
        <topology evidence="1">Single-pass type I membrane protein</topology>
    </subcellularLocation>
</comment>
<dbReference type="SMART" id="SM00369">
    <property type="entry name" value="LRR_TYP"/>
    <property type="match status" value="8"/>
</dbReference>
<dbReference type="SUPFAM" id="SSF52058">
    <property type="entry name" value="L domain-like"/>
    <property type="match status" value="1"/>
</dbReference>
<dbReference type="InterPro" id="IPR035897">
    <property type="entry name" value="Toll_tir_struct_dom_sf"/>
</dbReference>
<dbReference type="PANTHER" id="PTHR24365">
    <property type="entry name" value="TOLL-LIKE RECEPTOR"/>
    <property type="match status" value="1"/>
</dbReference>
<dbReference type="AlphaFoldDB" id="A0A9J7KZE3"/>
<feature type="signal peptide" evidence="16">
    <location>
        <begin position="1"/>
        <end position="22"/>
    </location>
</feature>
<evidence type="ECO:0000256" key="7">
    <source>
        <dbReference type="ARBA" id="ARBA00022737"/>
    </source>
</evidence>
<dbReference type="KEGG" id="bfo:118413749"/>
<evidence type="ECO:0000256" key="2">
    <source>
        <dbReference type="ARBA" id="ARBA00009634"/>
    </source>
</evidence>
<evidence type="ECO:0000259" key="18">
    <source>
        <dbReference type="PROSITE" id="PS51145"/>
    </source>
</evidence>
<dbReference type="InterPro" id="IPR000483">
    <property type="entry name" value="Cys-rich_flank_reg_C"/>
</dbReference>
<dbReference type="SMART" id="SM00218">
    <property type="entry name" value="ZU5"/>
    <property type="match status" value="1"/>
</dbReference>
<evidence type="ECO:0000256" key="6">
    <source>
        <dbReference type="ARBA" id="ARBA00022729"/>
    </source>
</evidence>
<dbReference type="Pfam" id="PF00791">
    <property type="entry name" value="ZU5"/>
    <property type="match status" value="1"/>
</dbReference>
<keyword evidence="5 15" id="KW-0812">Transmembrane</keyword>
<dbReference type="SMART" id="SM00255">
    <property type="entry name" value="TIR"/>
    <property type="match status" value="1"/>
</dbReference>
<dbReference type="Gene3D" id="2.60.220.30">
    <property type="match status" value="1"/>
</dbReference>
<sequence>MRTRPVLLLWVYYAVAPHFVVTGSTPEATAASCTETAAIVGNATGIAADCSRRNFAAVPTNISSVTVILDLTFNRLHSVNRDSFKGLAQLKVLSLSYNQISTIEQGSFSELPELSELYIDHNGISSIASDFFQQPSMIENLDLSFNRIAHIGDSAFDDLGVTLKQLALGNNYLGKLLSVENSYKIFQEPTNLIYLDLSNNGIYDFRSDVFRSQSNIRSLNLSGNALRDSSLFIEVHNHSGEYVQQTSVLDSLSSLNFLDISHNSLRLCCEAYRGLTNLEHLDLRSNVLPYVEPENITGALPNLNELYLRGNPFDCSCRAAPFFRWADDSFIDTDFLNWTCKQPPTLAGATVAELDIRECGNGDLVILITICIGMNIIFVIGLVAVFVRRRRQRVKFSAFESIELEEPKYDVFISYSSHDMAWVHQSLVPHLDSLNVQSCIADRDFMPGTPIFDNIIDSIEQSRQVVIVLSRNFLDSDWCKIELQITEQKYFSSGEKYVIPILLEQIPTQMMPKGLRYLLATKTYLEWKEGRKQENLFWRRLGAAVKSSLPVKRTNNDAIDVELITTTSLAQATNPKGLLSKDTDNEVDIEPETECDHETSTSVSLNDSPIIKQQTTDHDHTTSTTDVDEGSYIDECPPSDCQTVSCSSEDHVDNPVVEDVELTKTRRQALATFLTGMFEKGRLVFFTALFRFKYTKTSPFHQNVPRSASATKFFLPKVLQESYTEEQAHVTSCHEEPIYQNSWFLYHAIRTRRKEPLPPTPDDDDTSLSISGPQTTVVHMVAIEHHQSPTPKEKAYHDSSLKPYQEHVEEELQVVQQPRLNVVTSSLATGIFDSKGGHLTIGGTGVRLFIPPGAIKDSTEHQITISISTDECDKPTLTERQARISPVIKCSPHGITFEKSVALSFPHSGEVSKGKTIHPLITNTGRGQQAVYEDIKKDRGAHAIVRKADCVVFLDHFTGVTLVEESPCADEGAKGESGNSDSAENPCCRLG</sequence>
<dbReference type="Pfam" id="PF13855">
    <property type="entry name" value="LRR_8"/>
    <property type="match status" value="1"/>
</dbReference>
<evidence type="ECO:0000256" key="9">
    <source>
        <dbReference type="ARBA" id="ARBA00022989"/>
    </source>
</evidence>
<dbReference type="SMART" id="SM00082">
    <property type="entry name" value="LRRCT"/>
    <property type="match status" value="1"/>
</dbReference>
<dbReference type="InterPro" id="IPR000157">
    <property type="entry name" value="TIR_dom"/>
</dbReference>
<keyword evidence="11" id="KW-0675">Receptor</keyword>
<dbReference type="Gene3D" id="3.80.10.10">
    <property type="entry name" value="Ribonuclease Inhibitor"/>
    <property type="match status" value="2"/>
</dbReference>
<dbReference type="PROSITE" id="PS51145">
    <property type="entry name" value="ZU5"/>
    <property type="match status" value="1"/>
</dbReference>
<dbReference type="RefSeq" id="XP_035673173.1">
    <property type="nucleotide sequence ID" value="XM_035817280.1"/>
</dbReference>
<keyword evidence="9 15" id="KW-1133">Transmembrane helix</keyword>
<feature type="compositionally biased region" description="Polar residues" evidence="14">
    <location>
        <begin position="600"/>
        <end position="614"/>
    </location>
</feature>
<comment type="similarity">
    <text evidence="2">Belongs to the Toll-like receptor family.</text>
</comment>
<feature type="chain" id="PRO_5039941934" evidence="16">
    <location>
        <begin position="23"/>
        <end position="991"/>
    </location>
</feature>
<proteinExistence type="inferred from homology"/>
<keyword evidence="4" id="KW-0433">Leucine-rich repeat</keyword>
<dbReference type="PRINTS" id="PR01537">
    <property type="entry name" value="INTRLKN1R1F"/>
</dbReference>
<dbReference type="SMART" id="SM00365">
    <property type="entry name" value="LRR_SD22"/>
    <property type="match status" value="4"/>
</dbReference>
<accession>A0A9J7KZE3</accession>
<reference evidence="20" key="2">
    <citation type="submission" date="2025-08" db="UniProtKB">
        <authorList>
            <consortium name="RefSeq"/>
        </authorList>
    </citation>
    <scope>IDENTIFICATION</scope>
    <source>
        <strain evidence="20">S238N-H82</strain>
        <tissue evidence="20">Testes</tissue>
    </source>
</reference>
<dbReference type="InterPro" id="IPR003591">
    <property type="entry name" value="Leu-rich_rpt_typical-subtyp"/>
</dbReference>
<keyword evidence="7" id="KW-0677">Repeat</keyword>
<evidence type="ECO:0000313" key="19">
    <source>
        <dbReference type="Proteomes" id="UP000001554"/>
    </source>
</evidence>
<dbReference type="GO" id="GO:0005886">
    <property type="term" value="C:plasma membrane"/>
    <property type="evidence" value="ECO:0000318"/>
    <property type="project" value="GO_Central"/>
</dbReference>
<feature type="region of interest" description="Disordered" evidence="14">
    <location>
        <begin position="969"/>
        <end position="991"/>
    </location>
</feature>
<evidence type="ECO:0000256" key="4">
    <source>
        <dbReference type="ARBA" id="ARBA00022614"/>
    </source>
</evidence>
<dbReference type="GO" id="GO:0045087">
    <property type="term" value="P:innate immune response"/>
    <property type="evidence" value="ECO:0007669"/>
    <property type="project" value="UniProtKB-KW"/>
</dbReference>
<protein>
    <submittedName>
        <fullName evidence="20">Toll-like receptor 2</fullName>
    </submittedName>
</protein>
<dbReference type="OrthoDB" id="5973910at2759"/>
<dbReference type="InterPro" id="IPR000906">
    <property type="entry name" value="ZU5_dom"/>
</dbReference>
<dbReference type="InterPro" id="IPR032675">
    <property type="entry name" value="LRR_dom_sf"/>
</dbReference>
<keyword evidence="13" id="KW-0395">Inflammatory response</keyword>
<dbReference type="PROSITE" id="PS51450">
    <property type="entry name" value="LRR"/>
    <property type="match status" value="3"/>
</dbReference>
<name>A0A9J7KZE3_BRAFL</name>
<evidence type="ECO:0000256" key="15">
    <source>
        <dbReference type="SAM" id="Phobius"/>
    </source>
</evidence>
<dbReference type="FunFam" id="3.40.50.10140:FF:000001">
    <property type="entry name" value="Toll-like receptor 2"/>
    <property type="match status" value="1"/>
</dbReference>
<keyword evidence="8" id="KW-0391">Immunity</keyword>
<evidence type="ECO:0000256" key="14">
    <source>
        <dbReference type="SAM" id="MobiDB-lite"/>
    </source>
</evidence>
<keyword evidence="19" id="KW-1185">Reference proteome</keyword>
<dbReference type="GO" id="GO:0038023">
    <property type="term" value="F:signaling receptor activity"/>
    <property type="evidence" value="ECO:0000318"/>
    <property type="project" value="GO_Central"/>
</dbReference>
<dbReference type="GO" id="GO:0006954">
    <property type="term" value="P:inflammatory response"/>
    <property type="evidence" value="ECO:0000318"/>
    <property type="project" value="GO_Central"/>
</dbReference>
<dbReference type="Pfam" id="PF01582">
    <property type="entry name" value="TIR"/>
    <property type="match status" value="1"/>
</dbReference>
<organism evidence="19 20">
    <name type="scientific">Branchiostoma floridae</name>
    <name type="common">Florida lancelet</name>
    <name type="synonym">Amphioxus</name>
    <dbReference type="NCBI Taxonomy" id="7739"/>
    <lineage>
        <taxon>Eukaryota</taxon>
        <taxon>Metazoa</taxon>
        <taxon>Chordata</taxon>
        <taxon>Cephalochordata</taxon>
        <taxon>Leptocardii</taxon>
        <taxon>Amphioxiformes</taxon>
        <taxon>Branchiostomatidae</taxon>
        <taxon>Branchiostoma</taxon>
    </lineage>
</organism>
<evidence type="ECO:0000256" key="16">
    <source>
        <dbReference type="SAM" id="SignalP"/>
    </source>
</evidence>
<evidence type="ECO:0000259" key="17">
    <source>
        <dbReference type="PROSITE" id="PS50104"/>
    </source>
</evidence>
<feature type="domain" description="TIR" evidence="17">
    <location>
        <begin position="407"/>
        <end position="545"/>
    </location>
</feature>
<feature type="region of interest" description="Disordered" evidence="14">
    <location>
        <begin position="591"/>
        <end position="634"/>
    </location>
</feature>
<keyword evidence="6 16" id="KW-0732">Signal</keyword>
<dbReference type="PANTHER" id="PTHR24365:SF530">
    <property type="entry name" value="MSTPROX-RELATED"/>
    <property type="match status" value="1"/>
</dbReference>
<evidence type="ECO:0000256" key="10">
    <source>
        <dbReference type="ARBA" id="ARBA00023136"/>
    </source>
</evidence>
<evidence type="ECO:0000256" key="8">
    <source>
        <dbReference type="ARBA" id="ARBA00022859"/>
    </source>
</evidence>
<evidence type="ECO:0000256" key="12">
    <source>
        <dbReference type="ARBA" id="ARBA00023180"/>
    </source>
</evidence>
<dbReference type="Proteomes" id="UP000001554">
    <property type="component" value="Chromosome 4"/>
</dbReference>
<keyword evidence="3" id="KW-0399">Innate immunity</keyword>